<feature type="compositionally biased region" description="Gly residues" evidence="7">
    <location>
        <begin position="993"/>
        <end position="1003"/>
    </location>
</feature>
<dbReference type="Proteomes" id="UP001378592">
    <property type="component" value="Unassembled WGS sequence"/>
</dbReference>
<dbReference type="EMBL" id="JAZDUA010000466">
    <property type="protein sequence ID" value="KAK7792189.1"/>
    <property type="molecule type" value="Genomic_DNA"/>
</dbReference>
<comment type="subunit">
    <text evidence="6">Component of the eukaryotic translation initiation factor 3 (eIF-3) complex.</text>
</comment>
<proteinExistence type="inferred from homology"/>
<protein>
    <recommendedName>
        <fullName evidence="6">Eukaryotic translation initiation factor 3 subunit A</fullName>
        <shortName evidence="6">eIF3a</shortName>
    </recommendedName>
    <alternativeName>
        <fullName evidence="6">Eukaryotic translation initiation factor 3 subunit 10</fullName>
    </alternativeName>
</protein>
<feature type="compositionally biased region" description="Basic and acidic residues" evidence="7">
    <location>
        <begin position="1028"/>
        <end position="1096"/>
    </location>
</feature>
<evidence type="ECO:0000259" key="8">
    <source>
        <dbReference type="PROSITE" id="PS50250"/>
    </source>
</evidence>
<dbReference type="SMART" id="SM00088">
    <property type="entry name" value="PINT"/>
    <property type="match status" value="1"/>
</dbReference>
<keyword evidence="4 6" id="KW-0694">RNA-binding</keyword>
<feature type="compositionally biased region" description="Basic and acidic residues" evidence="7">
    <location>
        <begin position="1106"/>
        <end position="1151"/>
    </location>
</feature>
<sequence>MARYGQRPENALKRANEFIEVGKPARALDALYEVFRNKKWACTWTESVLQPIMFKYLDLCVELKKSHIAKEGLFQYRNMFQSVNVGSLEKVIRFYLKMAEDRTEAAREQSQQAVVDIDDLDMLQTPESILLSAVSGEGAQDRSDRTILTPWVKFLWESYCQCLELLRTNSYVETLYHDIARMAFAFCLKYNRKTEFRKLCDKLRKHLEDIIKLPALQTNVSIHKPETQQLNLETRLVQLDSAIQMELWQEAYKAIEDIHGLMNLSKKSPVPKTMANYYQKLAMVFWKAGNYLFHAAAHFKLFQLSKDMKKNITPEDLQRMACRVLLATLSIPLPSAHPEFDRFIETDKSPLEKAQRLAILLGLPHPPTRALLLKDLVRLNVIGLATPQLQDLYMWLEVEFHPLLLCSRVHSVIEDLKQEESSPLHQYVGALQDVTLVRLIRQVSQVYQTIEFQRLLELAKFTSPFHLERLLVDCVRHNDMQIRIDHGKRCVHFGMDLSESQREDIPEGPTLQSMPSEQVRNQLVNMATVLHRGLNVINPHKKKMERENLRIQMVQHYDETKYAEHERVLARHKIIEDRKEFLERRNTAREEEQARRQQELARQQLEAEQRRMDQEREERERKRQENEIQQIKDRHLKEKMLQISQTSHGQKILRKLDEEDIKKLDAEQIAAKEMEELQKERREFVQKLKSQEKKVDYFERAKRIEEIPLLQKAFEEKQIQDRKFWEQQEKERIEQLTEERELAVQHRERLKRMQGDKEAFLEKLKSERRTVYLEKLKEFEKKLDEERKKRLAERKNNRKEERRQKWMKERAEEEKRKAEEEQRRLEEEARRKAEEIEAERKRKQKEELEEYRKKKELLDQQAERQRQRELAAEEKLREQDRQLGLGGPSSWRRPAGGPPPAQVRDRDREGEREVGRDDFSRREPSDWRRGGRGREPEGKPDPWRRGGDTDRERDREPDRERERGFDRDMERDRDRGGFDRDRGGFDRGRGGFDHGGSGAGGGSSFERGRFERSGMDRGGAGGGSWRRKPTDGEPGDDRGMNRMDDRRPPRRDEPITRGGRDELPRRGMDERGGRDEPITRGGRDDPISRSGRDDRGMGSSGGSNWRSKEPDRGSDRDLPPMRKAPDERRRMDDRGRGDPPRENREGGRMPEQRSGGEGGDDDRWEQVKRR</sequence>
<feature type="coiled-coil region" evidence="6">
    <location>
        <begin position="663"/>
        <end position="694"/>
    </location>
</feature>
<feature type="compositionally biased region" description="Basic and acidic residues" evidence="7">
    <location>
        <begin position="1006"/>
        <end position="1015"/>
    </location>
</feature>
<dbReference type="GO" id="GO:0033290">
    <property type="term" value="C:eukaryotic 48S preinitiation complex"/>
    <property type="evidence" value="ECO:0007669"/>
    <property type="project" value="UniProtKB-UniRule"/>
</dbReference>
<keyword evidence="2 6" id="KW-0963">Cytoplasm</keyword>
<name>A0AAN9Z201_9ORTH</name>
<evidence type="ECO:0000313" key="9">
    <source>
        <dbReference type="EMBL" id="KAK7792189.1"/>
    </source>
</evidence>
<keyword evidence="6" id="KW-0175">Coiled coil</keyword>
<evidence type="ECO:0000256" key="2">
    <source>
        <dbReference type="ARBA" id="ARBA00022490"/>
    </source>
</evidence>
<dbReference type="PANTHER" id="PTHR14005:SF0">
    <property type="entry name" value="EUKARYOTIC TRANSLATION INITIATION FACTOR 3 SUBUNIT A"/>
    <property type="match status" value="1"/>
</dbReference>
<feature type="domain" description="PCI" evidence="8">
    <location>
        <begin position="317"/>
        <end position="498"/>
    </location>
</feature>
<dbReference type="Gene3D" id="4.10.860.10">
    <property type="entry name" value="UVR domain"/>
    <property type="match status" value="1"/>
</dbReference>
<keyword evidence="3 6" id="KW-0396">Initiation factor</keyword>
<dbReference type="HAMAP" id="MF_03000">
    <property type="entry name" value="eIF3a"/>
    <property type="match status" value="1"/>
</dbReference>
<dbReference type="Pfam" id="PF22591">
    <property type="entry name" value="eIF3a_PCI_TPR-like"/>
    <property type="match status" value="1"/>
</dbReference>
<evidence type="ECO:0000256" key="7">
    <source>
        <dbReference type="SAM" id="MobiDB-lite"/>
    </source>
</evidence>
<feature type="compositionally biased region" description="Basic and acidic residues" evidence="7">
    <location>
        <begin position="785"/>
        <end position="881"/>
    </location>
</feature>
<evidence type="ECO:0000256" key="4">
    <source>
        <dbReference type="ARBA" id="ARBA00022884"/>
    </source>
</evidence>
<evidence type="ECO:0000256" key="6">
    <source>
        <dbReference type="HAMAP-Rule" id="MF_03000"/>
    </source>
</evidence>
<comment type="function">
    <text evidence="6">RNA-binding component of the eukaryotic translation initiation factor 3 (eIF-3) complex, which is involved in protein synthesis of a specialized repertoire of mRNAs and, together with other initiation factors, stimulates binding of mRNA and methionyl-tRNAi to the 40S ribosome. The eIF-3 complex specifically targets and initiates translation of a subset of mRNAs involved in cell proliferation.</text>
</comment>
<evidence type="ECO:0000256" key="5">
    <source>
        <dbReference type="ARBA" id="ARBA00022917"/>
    </source>
</evidence>
<dbReference type="InterPro" id="IPR027512">
    <property type="entry name" value="EIF3A"/>
</dbReference>
<evidence type="ECO:0000313" key="10">
    <source>
        <dbReference type="Proteomes" id="UP001378592"/>
    </source>
</evidence>
<dbReference type="Gene3D" id="1.25.40.860">
    <property type="match status" value="2"/>
</dbReference>
<dbReference type="GO" id="GO:0071541">
    <property type="term" value="C:eukaryotic translation initiation factor 3 complex, eIF3m"/>
    <property type="evidence" value="ECO:0007669"/>
    <property type="project" value="TreeGrafter"/>
</dbReference>
<dbReference type="InterPro" id="IPR054711">
    <property type="entry name" value="eIF3a_PCI_TPR-like"/>
</dbReference>
<dbReference type="PROSITE" id="PS50250">
    <property type="entry name" value="PCI"/>
    <property type="match status" value="1"/>
</dbReference>
<comment type="subcellular location">
    <subcellularLocation>
        <location evidence="1 6">Cytoplasm</location>
    </subcellularLocation>
</comment>
<dbReference type="GO" id="GO:0003729">
    <property type="term" value="F:mRNA binding"/>
    <property type="evidence" value="ECO:0007669"/>
    <property type="project" value="TreeGrafter"/>
</dbReference>
<feature type="region of interest" description="Disordered" evidence="7">
    <location>
        <begin position="785"/>
        <end position="1170"/>
    </location>
</feature>
<accession>A0AAN9Z201</accession>
<keyword evidence="10" id="KW-1185">Reference proteome</keyword>
<feature type="region of interest" description="Disordered" evidence="7">
    <location>
        <begin position="589"/>
        <end position="630"/>
    </location>
</feature>
<evidence type="ECO:0000256" key="3">
    <source>
        <dbReference type="ARBA" id="ARBA00022540"/>
    </source>
</evidence>
<dbReference type="GO" id="GO:0071540">
    <property type="term" value="C:eukaryotic translation initiation factor 3 complex, eIF3e"/>
    <property type="evidence" value="ECO:0007669"/>
    <property type="project" value="TreeGrafter"/>
</dbReference>
<reference evidence="9 10" key="1">
    <citation type="submission" date="2024-03" db="EMBL/GenBank/DDBJ databases">
        <title>The genome assembly and annotation of the cricket Gryllus longicercus Weissman &amp; Gray.</title>
        <authorList>
            <person name="Szrajer S."/>
            <person name="Gray D."/>
            <person name="Ylla G."/>
        </authorList>
    </citation>
    <scope>NUCLEOTIDE SEQUENCE [LARGE SCALE GENOMIC DNA]</scope>
    <source>
        <strain evidence="9">DAG 2021-001</strain>
        <tissue evidence="9">Whole body minus gut</tissue>
    </source>
</reference>
<dbReference type="GO" id="GO:0016282">
    <property type="term" value="C:eukaryotic 43S preinitiation complex"/>
    <property type="evidence" value="ECO:0007669"/>
    <property type="project" value="UniProtKB-UniRule"/>
</dbReference>
<organism evidence="9 10">
    <name type="scientific">Gryllus longicercus</name>
    <dbReference type="NCBI Taxonomy" id="2509291"/>
    <lineage>
        <taxon>Eukaryota</taxon>
        <taxon>Metazoa</taxon>
        <taxon>Ecdysozoa</taxon>
        <taxon>Arthropoda</taxon>
        <taxon>Hexapoda</taxon>
        <taxon>Insecta</taxon>
        <taxon>Pterygota</taxon>
        <taxon>Neoptera</taxon>
        <taxon>Polyneoptera</taxon>
        <taxon>Orthoptera</taxon>
        <taxon>Ensifera</taxon>
        <taxon>Gryllidea</taxon>
        <taxon>Grylloidea</taxon>
        <taxon>Gryllidae</taxon>
        <taxon>Gryllinae</taxon>
        <taxon>Gryllus</taxon>
    </lineage>
</organism>
<comment type="caution">
    <text evidence="9">The sequence shown here is derived from an EMBL/GenBank/DDBJ whole genome shotgun (WGS) entry which is preliminary data.</text>
</comment>
<dbReference type="FunFam" id="1.25.40.860:FF:000007">
    <property type="entry name" value="Eukaryotic translation initiation factor 3 subunit A"/>
    <property type="match status" value="1"/>
</dbReference>
<dbReference type="FunFam" id="4.10.860.10:FF:000001">
    <property type="entry name" value="Eukaryotic translation initiation factor 3 subunit A"/>
    <property type="match status" value="1"/>
</dbReference>
<evidence type="ECO:0000256" key="1">
    <source>
        <dbReference type="ARBA" id="ARBA00004496"/>
    </source>
</evidence>
<dbReference type="AlphaFoldDB" id="A0AAN9Z201"/>
<feature type="compositionally biased region" description="Basic and acidic residues" evidence="7">
    <location>
        <begin position="903"/>
        <end position="992"/>
    </location>
</feature>
<dbReference type="GO" id="GO:0043614">
    <property type="term" value="C:multi-eIF complex"/>
    <property type="evidence" value="ECO:0007669"/>
    <property type="project" value="TreeGrafter"/>
</dbReference>
<keyword evidence="5 6" id="KW-0648">Protein biosynthesis</keyword>
<dbReference type="InterPro" id="IPR000717">
    <property type="entry name" value="PCI_dom"/>
</dbReference>
<gene>
    <name evidence="9" type="ORF">R5R35_005144</name>
</gene>
<comment type="similarity">
    <text evidence="6">Belongs to the eIF-3 subunit A family.</text>
</comment>
<dbReference type="PANTHER" id="PTHR14005">
    <property type="entry name" value="EUKARYOTIC TRANSLATION INITIATION FACTOR 3, THETA SUBUNIT"/>
    <property type="match status" value="1"/>
</dbReference>
<dbReference type="GO" id="GO:0003743">
    <property type="term" value="F:translation initiation factor activity"/>
    <property type="evidence" value="ECO:0007669"/>
    <property type="project" value="UniProtKB-UniRule"/>
</dbReference>
<dbReference type="GO" id="GO:0002188">
    <property type="term" value="P:translation reinitiation"/>
    <property type="evidence" value="ECO:0007669"/>
    <property type="project" value="TreeGrafter"/>
</dbReference>
<dbReference type="GO" id="GO:0001732">
    <property type="term" value="P:formation of cytoplasmic translation initiation complex"/>
    <property type="evidence" value="ECO:0007669"/>
    <property type="project" value="UniProtKB-UniRule"/>
</dbReference>
<dbReference type="Pfam" id="PF01399">
    <property type="entry name" value="PCI"/>
    <property type="match status" value="1"/>
</dbReference>